<evidence type="ECO:0000256" key="1">
    <source>
        <dbReference type="ARBA" id="ARBA00022741"/>
    </source>
</evidence>
<comment type="catalytic activity">
    <reaction evidence="5">
        <text>GTP + H2O = GDP + phosphate + H(+)</text>
        <dbReference type="Rhea" id="RHEA:19669"/>
        <dbReference type="ChEBI" id="CHEBI:15377"/>
        <dbReference type="ChEBI" id="CHEBI:15378"/>
        <dbReference type="ChEBI" id="CHEBI:37565"/>
        <dbReference type="ChEBI" id="CHEBI:43474"/>
        <dbReference type="ChEBI" id="CHEBI:58189"/>
    </reaction>
    <physiologicalReaction direction="left-to-right" evidence="5">
        <dbReference type="Rhea" id="RHEA:19670"/>
    </physiologicalReaction>
</comment>
<proteinExistence type="inferred from homology"/>
<dbReference type="CDD" id="cd03112">
    <property type="entry name" value="CobW-like"/>
    <property type="match status" value="1"/>
</dbReference>
<comment type="caution">
    <text evidence="8">The sequence shown here is derived from an EMBL/GenBank/DDBJ whole genome shotgun (WGS) entry which is preliminary data.</text>
</comment>
<dbReference type="GO" id="GO:0000166">
    <property type="term" value="F:nucleotide binding"/>
    <property type="evidence" value="ECO:0007669"/>
    <property type="project" value="UniProtKB-KW"/>
</dbReference>
<dbReference type="EMBL" id="JAOJ01000002">
    <property type="protein sequence ID" value="EUA70726.1"/>
    <property type="molecule type" value="Genomic_DNA"/>
</dbReference>
<evidence type="ECO:0000256" key="3">
    <source>
        <dbReference type="ARBA" id="ARBA00023186"/>
    </source>
</evidence>
<evidence type="ECO:0000313" key="9">
    <source>
        <dbReference type="Proteomes" id="UP000023351"/>
    </source>
</evidence>
<comment type="similarity">
    <text evidence="4">Belongs to the SIMIBI class G3E GTPase family. ZNG1 subfamily.</text>
</comment>
<dbReference type="AlphaFoldDB" id="X8DRR0"/>
<dbReference type="GO" id="GO:0016787">
    <property type="term" value="F:hydrolase activity"/>
    <property type="evidence" value="ECO:0007669"/>
    <property type="project" value="UniProtKB-KW"/>
</dbReference>
<dbReference type="Gene3D" id="3.30.1220.10">
    <property type="entry name" value="CobW-like, C-terminal domain"/>
    <property type="match status" value="1"/>
</dbReference>
<dbReference type="InterPro" id="IPR003495">
    <property type="entry name" value="CobW/HypB/UreG_nucleotide-bd"/>
</dbReference>
<dbReference type="PANTHER" id="PTHR43603">
    <property type="entry name" value="COBW DOMAIN-CONTAINING PROTEIN DDB_G0274527"/>
    <property type="match status" value="1"/>
</dbReference>
<dbReference type="SUPFAM" id="SSF52540">
    <property type="entry name" value="P-loop containing nucleoside triphosphate hydrolases"/>
    <property type="match status" value="1"/>
</dbReference>
<feature type="region of interest" description="Disordered" evidence="6">
    <location>
        <begin position="413"/>
        <end position="452"/>
    </location>
</feature>
<dbReference type="InterPro" id="IPR011629">
    <property type="entry name" value="CobW-like_C"/>
</dbReference>
<protein>
    <submittedName>
        <fullName evidence="8">Cobalamin synthesis cobW C-terminal domain protein</fullName>
    </submittedName>
</protein>
<dbReference type="InterPro" id="IPR027417">
    <property type="entry name" value="P-loop_NTPase"/>
</dbReference>
<keyword evidence="3" id="KW-0143">Chaperone</keyword>
<keyword evidence="1" id="KW-0547">Nucleotide-binding</keyword>
<evidence type="ECO:0000256" key="4">
    <source>
        <dbReference type="ARBA" id="ARBA00034320"/>
    </source>
</evidence>
<dbReference type="Pfam" id="PF02492">
    <property type="entry name" value="cobW"/>
    <property type="match status" value="1"/>
</dbReference>
<feature type="compositionally biased region" description="Basic and acidic residues" evidence="6">
    <location>
        <begin position="417"/>
        <end position="441"/>
    </location>
</feature>
<keyword evidence="2" id="KW-0378">Hydrolase</keyword>
<evidence type="ECO:0000259" key="7">
    <source>
        <dbReference type="SMART" id="SM00833"/>
    </source>
</evidence>
<dbReference type="InterPro" id="IPR036627">
    <property type="entry name" value="CobW-likC_sf"/>
</dbReference>
<dbReference type="PANTHER" id="PTHR43603:SF1">
    <property type="entry name" value="ZINC-REGULATED GTPASE METALLOPROTEIN ACTIVATOR 1"/>
    <property type="match status" value="1"/>
</dbReference>
<dbReference type="Gene3D" id="3.40.50.300">
    <property type="entry name" value="P-loop containing nucleotide triphosphate hydrolases"/>
    <property type="match status" value="1"/>
</dbReference>
<feature type="domain" description="CobW C-terminal" evidence="7">
    <location>
        <begin position="258"/>
        <end position="349"/>
    </location>
</feature>
<dbReference type="PATRIC" id="fig|1299321.3.peg.919"/>
<gene>
    <name evidence="8" type="ORF">I540_0961</name>
</gene>
<evidence type="ECO:0000256" key="6">
    <source>
        <dbReference type="SAM" id="MobiDB-lite"/>
    </source>
</evidence>
<evidence type="ECO:0000256" key="2">
    <source>
        <dbReference type="ARBA" id="ARBA00022801"/>
    </source>
</evidence>
<accession>X8DRR0</accession>
<dbReference type="Proteomes" id="UP000023351">
    <property type="component" value="Unassembled WGS sequence"/>
</dbReference>
<sequence>MTTAQLLPVTVLSGFLGAGKTTLLNHILANTEGRRVAVIVNDMSEVNIDAALVAGTGHLDRTEERLVELTNGCICCTLREDLIEAVGNLARQNRFDQLVIESTGISEPMPVAASFTWEFEDGTSLGQVARLDTMVTVVDASTFLPELARGESLADRKMAAADGDGRSIADLLTDQVEFADVLILNKVDLVNERTLGMVETLLRRLNPTATIVRSTGGVVDLDLVLQTGLFDPDLAAQTPGWDEEIADGHTPETEEYGISSMTFRSDRPFHPQRLNAALENMQGLLRSKGFCWIASRDDIAAIWSQAGPNLTIEPAQFWRSTEIAPGQEIVFIGVRLDRPRVQHLLESAVLTDDELAGGPSCGVASPIPSPPGASCTLISPGGPAPPSWPCSHRFSCCLLARLVSTYRPWQCSSANHRRSEPEGQHRVVQTEHRPHLPDRTSHAGARRRVTMA</sequence>
<dbReference type="SMART" id="SM00833">
    <property type="entry name" value="CobW_C"/>
    <property type="match status" value="1"/>
</dbReference>
<name>X8DRR0_9MYCO</name>
<evidence type="ECO:0000313" key="8">
    <source>
        <dbReference type="EMBL" id="EUA70726.1"/>
    </source>
</evidence>
<reference evidence="8 9" key="1">
    <citation type="submission" date="2013-12" db="EMBL/GenBank/DDBJ databases">
        <authorList>
            <person name="Zelazny A."/>
            <person name="Olivier K."/>
            <person name="Holland S."/>
            <person name="Lenaerts A."/>
            <person name="Ordway D."/>
            <person name="DeGroote M.A."/>
            <person name="Parker T."/>
            <person name="Sizemore C."/>
            <person name="Tallon L.J."/>
            <person name="Sadzewicz L.K."/>
            <person name="Sengamalay N."/>
            <person name="Fraser C.M."/>
            <person name="Hine E."/>
            <person name="Shefchek K.A."/>
            <person name="Das S.P."/>
            <person name="Tettelin H."/>
        </authorList>
    </citation>
    <scope>NUCLEOTIDE SEQUENCE [LARGE SCALE GENOMIC DNA]</scope>
    <source>
        <strain evidence="8 9">1513</strain>
    </source>
</reference>
<organism evidence="8 9">
    <name type="scientific">Mycobacteroides abscessus subsp. bolletii 1513</name>
    <dbReference type="NCBI Taxonomy" id="1299321"/>
    <lineage>
        <taxon>Bacteria</taxon>
        <taxon>Bacillati</taxon>
        <taxon>Actinomycetota</taxon>
        <taxon>Actinomycetes</taxon>
        <taxon>Mycobacteriales</taxon>
        <taxon>Mycobacteriaceae</taxon>
        <taxon>Mycobacteroides</taxon>
        <taxon>Mycobacteroides abscessus</taxon>
    </lineage>
</organism>
<dbReference type="InterPro" id="IPR051927">
    <property type="entry name" value="Zn_Chap_cDPG_Synth"/>
</dbReference>
<dbReference type="Pfam" id="PF07683">
    <property type="entry name" value="CobW_C"/>
    <property type="match status" value="1"/>
</dbReference>
<evidence type="ECO:0000256" key="5">
    <source>
        <dbReference type="ARBA" id="ARBA00049117"/>
    </source>
</evidence>